<dbReference type="Proteomes" id="UP000274271">
    <property type="component" value="Unassembled WGS sequence"/>
</dbReference>
<dbReference type="PANTHER" id="PTHR40469">
    <property type="entry name" value="SECRETED GLYCOSYL HYDROLASE"/>
    <property type="match status" value="1"/>
</dbReference>
<proteinExistence type="predicted"/>
<evidence type="ECO:0000256" key="1">
    <source>
        <dbReference type="SAM" id="SignalP"/>
    </source>
</evidence>
<name>A0A3P1CBB3_9BACT</name>
<feature type="chain" id="PRO_5018149901" evidence="1">
    <location>
        <begin position="27"/>
        <end position="268"/>
    </location>
</feature>
<evidence type="ECO:0000259" key="2">
    <source>
        <dbReference type="Pfam" id="PF06283"/>
    </source>
</evidence>
<evidence type="ECO:0000313" key="4">
    <source>
        <dbReference type="Proteomes" id="UP000274271"/>
    </source>
</evidence>
<dbReference type="SUPFAM" id="SSF52317">
    <property type="entry name" value="Class I glutamine amidotransferase-like"/>
    <property type="match status" value="1"/>
</dbReference>
<dbReference type="PANTHER" id="PTHR40469:SF2">
    <property type="entry name" value="GALACTOSE-BINDING DOMAIN-LIKE SUPERFAMILY PROTEIN"/>
    <property type="match status" value="1"/>
</dbReference>
<comment type="caution">
    <text evidence="3">The sequence shown here is derived from an EMBL/GenBank/DDBJ whole genome shotgun (WGS) entry which is preliminary data.</text>
</comment>
<accession>A0A3P1CBB3</accession>
<protein>
    <submittedName>
        <fullName evidence="3">ThuA domain-containing protein</fullName>
    </submittedName>
</protein>
<organism evidence="3 4">
    <name type="scientific">Larkinella knui</name>
    <dbReference type="NCBI Taxonomy" id="2025310"/>
    <lineage>
        <taxon>Bacteria</taxon>
        <taxon>Pseudomonadati</taxon>
        <taxon>Bacteroidota</taxon>
        <taxon>Cytophagia</taxon>
        <taxon>Cytophagales</taxon>
        <taxon>Spirosomataceae</taxon>
        <taxon>Larkinella</taxon>
    </lineage>
</organism>
<reference evidence="3 4" key="1">
    <citation type="submission" date="2018-11" db="EMBL/GenBank/DDBJ databases">
        <authorList>
            <person name="Zhou Z."/>
            <person name="Wang G."/>
        </authorList>
    </citation>
    <scope>NUCLEOTIDE SEQUENCE [LARGE SCALE GENOMIC DNA]</scope>
    <source>
        <strain evidence="3 4">KCTC42998</strain>
    </source>
</reference>
<feature type="signal peptide" evidence="1">
    <location>
        <begin position="1"/>
        <end position="26"/>
    </location>
</feature>
<sequence>MKNKALVSFCLSCLLACVSLSNPAFGQNKKPAFRVVAIAEKDGGVHAPFVAAAKEWLRQQATAHNFTIDYIETTDPINDTFLANYQVFIQLNYPPYRWTDGAKAAFIRYIQEGKGGGWIGFHHATLLGEFDGFPMWPWFSEFMGGIRYVNYIPGFAKATVNVEAKAHPAMKGLPPSFEIEKEEWYSYNKSPRPNVNVLATVDEATYSPDSKIKMGGDHPVIWSNERMKARNIYIFMGHHPDLFKNEAFKTLFRNSIFWAAGHSNRNTD</sequence>
<dbReference type="Pfam" id="PF06283">
    <property type="entry name" value="ThuA"/>
    <property type="match status" value="1"/>
</dbReference>
<feature type="domain" description="ThuA-like" evidence="2">
    <location>
        <begin position="35"/>
        <end position="259"/>
    </location>
</feature>
<dbReference type="Gene3D" id="3.40.50.880">
    <property type="match status" value="1"/>
</dbReference>
<dbReference type="EMBL" id="RQJP01000007">
    <property type="protein sequence ID" value="RRB10356.1"/>
    <property type="molecule type" value="Genomic_DNA"/>
</dbReference>
<dbReference type="RefSeq" id="WP_124910368.1">
    <property type="nucleotide sequence ID" value="NZ_RQJP01000007.1"/>
</dbReference>
<dbReference type="InterPro" id="IPR029010">
    <property type="entry name" value="ThuA-like"/>
</dbReference>
<keyword evidence="4" id="KW-1185">Reference proteome</keyword>
<gene>
    <name evidence="3" type="ORF">EHT87_29460</name>
</gene>
<keyword evidence="1" id="KW-0732">Signal</keyword>
<dbReference type="AlphaFoldDB" id="A0A3P1CBB3"/>
<dbReference type="OrthoDB" id="1117240at2"/>
<evidence type="ECO:0000313" key="3">
    <source>
        <dbReference type="EMBL" id="RRB10356.1"/>
    </source>
</evidence>
<dbReference type="InterPro" id="IPR029062">
    <property type="entry name" value="Class_I_gatase-like"/>
</dbReference>